<evidence type="ECO:0000313" key="2">
    <source>
        <dbReference type="Proteomes" id="UP000000485"/>
    </source>
</evidence>
<proteinExistence type="predicted"/>
<dbReference type="Proteomes" id="UP000000485">
    <property type="component" value="Chromosome"/>
</dbReference>
<gene>
    <name evidence="1" type="ordered locus">Celgi_1664</name>
</gene>
<protein>
    <submittedName>
        <fullName evidence="1">Uncharacterized protein</fullName>
    </submittedName>
</protein>
<dbReference type="EMBL" id="CP002665">
    <property type="protein sequence ID" value="AEI12175.1"/>
    <property type="molecule type" value="Genomic_DNA"/>
</dbReference>
<dbReference type="AlphaFoldDB" id="F8A5M0"/>
<dbReference type="KEGG" id="cga:Celgi_1664"/>
<evidence type="ECO:0000313" key="1">
    <source>
        <dbReference type="EMBL" id="AEI12175.1"/>
    </source>
</evidence>
<sequence length="37" mass="4050">MYQYKCVNGIPYRRLCVWGSTGPVSCGPWARVAGVCA</sequence>
<name>F8A5M0_CELGA</name>
<dbReference type="STRING" id="593907.Celgi_1664"/>
<keyword evidence="2" id="KW-1185">Reference proteome</keyword>
<organism evidence="1 2">
    <name type="scientific">Cellulomonas gilvus (strain ATCC 13127 / NRRL B-14078)</name>
    <name type="common">Cellvibrio gilvus</name>
    <dbReference type="NCBI Taxonomy" id="593907"/>
    <lineage>
        <taxon>Bacteria</taxon>
        <taxon>Bacillati</taxon>
        <taxon>Actinomycetota</taxon>
        <taxon>Actinomycetes</taxon>
        <taxon>Micrococcales</taxon>
        <taxon>Cellulomonadaceae</taxon>
        <taxon>Cellulomonas</taxon>
    </lineage>
</organism>
<dbReference type="HOGENOM" id="CLU_3341866_0_0_11"/>
<accession>F8A5M0</accession>
<reference evidence="2" key="1">
    <citation type="submission" date="2011-04" db="EMBL/GenBank/DDBJ databases">
        <title>Complete sequence of Cellvibrio gilvus ATCC 13127.</title>
        <authorList>
            <person name="Lucas S."/>
            <person name="Han J."/>
            <person name="Lapidus A."/>
            <person name="Cheng J.-F."/>
            <person name="Goodwin L."/>
            <person name="Pitluck S."/>
            <person name="Peters L."/>
            <person name="Munk A."/>
            <person name="Detter J.C."/>
            <person name="Han C."/>
            <person name="Tapia R."/>
            <person name="Land M."/>
            <person name="Hauser L."/>
            <person name="Kyrpides N."/>
            <person name="Ivanova N."/>
            <person name="Ovchinnikova G."/>
            <person name="Pagani I."/>
            <person name="Mead D."/>
            <person name="Brumm P."/>
            <person name="Woyke T."/>
        </authorList>
    </citation>
    <scope>NUCLEOTIDE SEQUENCE [LARGE SCALE GENOMIC DNA]</scope>
    <source>
        <strain evidence="2">ATCC 13127 / NRRL B-14078</strain>
    </source>
</reference>